<sequence>MIKKSLGQNFFVNENLGEKIINFVKDENPEIIVEIGPGRGFFTHKLSIFSQQLVLIEKDDILAEDLKISFPNSIVLNQDFLDWNFKELEQFSGKKIIFYGSLPYNISKPIIQKIISSGFFSNNCYFIIQKEVAEKYVSKEPNNNILSLRTQLYAKPKKLMDINPGAFMPRPKVMSSVIKFSPIEKQTDINEEKFIKFIENCFRSPRKTLRNNLKNISSRLQDEELFNKRPQELTLEQYIHIFTNLS</sequence>
<dbReference type="GO" id="GO:0003723">
    <property type="term" value="F:RNA binding"/>
    <property type="evidence" value="ECO:0007669"/>
    <property type="project" value="UniProtKB-UniRule"/>
</dbReference>
<dbReference type="PROSITE" id="PS51689">
    <property type="entry name" value="SAM_RNA_A_N6_MT"/>
    <property type="match status" value="1"/>
</dbReference>
<dbReference type="Proteomes" id="UP000034140">
    <property type="component" value="Unassembled WGS sequence"/>
</dbReference>
<organism evidence="9 10">
    <name type="scientific">candidate division WS6 bacterium GW2011_GWC1_36_11</name>
    <dbReference type="NCBI Taxonomy" id="1619090"/>
    <lineage>
        <taxon>Bacteria</taxon>
        <taxon>Candidatus Dojkabacteria</taxon>
    </lineage>
</organism>
<dbReference type="Gene3D" id="1.10.8.100">
    <property type="entry name" value="Ribosomal RNA adenine dimethylase-like, domain 2"/>
    <property type="match status" value="1"/>
</dbReference>
<accession>A0A0G0DEC7</accession>
<reference evidence="9 10" key="1">
    <citation type="journal article" date="2015" name="Nature">
        <title>rRNA introns, odd ribosomes, and small enigmatic genomes across a large radiation of phyla.</title>
        <authorList>
            <person name="Brown C.T."/>
            <person name="Hug L.A."/>
            <person name="Thomas B.C."/>
            <person name="Sharon I."/>
            <person name="Castelle C.J."/>
            <person name="Singh A."/>
            <person name="Wilkins M.J."/>
            <person name="Williams K.H."/>
            <person name="Banfield J.F."/>
        </authorList>
    </citation>
    <scope>NUCLEOTIDE SEQUENCE [LARGE SCALE GENOMIC DNA]</scope>
</reference>
<dbReference type="AlphaFoldDB" id="A0A0G0DEC7"/>
<keyword evidence="1" id="KW-0963">Cytoplasm</keyword>
<dbReference type="EMBL" id="LBRE01000009">
    <property type="protein sequence ID" value="KKP92624.1"/>
    <property type="molecule type" value="Genomic_DNA"/>
</dbReference>
<keyword evidence="3 7" id="KW-0489">Methyltransferase</keyword>
<dbReference type="Pfam" id="PF00398">
    <property type="entry name" value="RrnaAD"/>
    <property type="match status" value="1"/>
</dbReference>
<keyword evidence="4 7" id="KW-0808">Transferase</keyword>
<keyword evidence="5 7" id="KW-0949">S-adenosyl-L-methionine</keyword>
<comment type="similarity">
    <text evidence="7">Belongs to the class I-like SAM-binding methyltransferase superfamily. rRNA adenine N(6)-methyltransferase family.</text>
</comment>
<feature type="domain" description="Ribosomal RNA adenine methylase transferase N-terminal" evidence="8">
    <location>
        <begin position="16"/>
        <end position="184"/>
    </location>
</feature>
<feature type="binding site" evidence="7">
    <location>
        <position position="9"/>
    </location>
    <ligand>
        <name>S-adenosyl-L-methionine</name>
        <dbReference type="ChEBI" id="CHEBI:59789"/>
    </ligand>
</feature>
<name>A0A0G0DEC7_9BACT</name>
<dbReference type="InterPro" id="IPR029063">
    <property type="entry name" value="SAM-dependent_MTases_sf"/>
</dbReference>
<feature type="binding site" evidence="7">
    <location>
        <position position="57"/>
    </location>
    <ligand>
        <name>S-adenosyl-L-methionine</name>
        <dbReference type="ChEBI" id="CHEBI:59789"/>
    </ligand>
</feature>
<evidence type="ECO:0000256" key="6">
    <source>
        <dbReference type="ARBA" id="ARBA00022884"/>
    </source>
</evidence>
<dbReference type="PROSITE" id="PS01131">
    <property type="entry name" value="RRNA_A_DIMETH"/>
    <property type="match status" value="1"/>
</dbReference>
<feature type="binding site" evidence="7">
    <location>
        <position position="79"/>
    </location>
    <ligand>
        <name>S-adenosyl-L-methionine</name>
        <dbReference type="ChEBI" id="CHEBI:59789"/>
    </ligand>
</feature>
<feature type="binding site" evidence="7">
    <location>
        <position position="36"/>
    </location>
    <ligand>
        <name>S-adenosyl-L-methionine</name>
        <dbReference type="ChEBI" id="CHEBI:59789"/>
    </ligand>
</feature>
<dbReference type="InterPro" id="IPR001737">
    <property type="entry name" value="KsgA/Erm"/>
</dbReference>
<evidence type="ECO:0000256" key="7">
    <source>
        <dbReference type="PROSITE-ProRule" id="PRU01026"/>
    </source>
</evidence>
<proteinExistence type="inferred from homology"/>
<evidence type="ECO:0000256" key="5">
    <source>
        <dbReference type="ARBA" id="ARBA00022691"/>
    </source>
</evidence>
<dbReference type="GO" id="GO:0000179">
    <property type="term" value="F:rRNA (adenine-N6,N6-)-dimethyltransferase activity"/>
    <property type="evidence" value="ECO:0007669"/>
    <property type="project" value="UniProtKB-UniRule"/>
</dbReference>
<evidence type="ECO:0000313" key="9">
    <source>
        <dbReference type="EMBL" id="KKP92624.1"/>
    </source>
</evidence>
<comment type="caution">
    <text evidence="7">Lacks conserved residue(s) required for the propagation of feature annotation.</text>
</comment>
<dbReference type="Gene3D" id="3.40.50.150">
    <property type="entry name" value="Vaccinia Virus protein VP39"/>
    <property type="match status" value="1"/>
</dbReference>
<keyword evidence="2" id="KW-0698">rRNA processing</keyword>
<dbReference type="PANTHER" id="PTHR11727:SF7">
    <property type="entry name" value="DIMETHYLADENOSINE TRANSFERASE-RELATED"/>
    <property type="match status" value="1"/>
</dbReference>
<comment type="caution">
    <text evidence="9">The sequence shown here is derived from an EMBL/GenBank/DDBJ whole genome shotgun (WGS) entry which is preliminary data.</text>
</comment>
<dbReference type="PANTHER" id="PTHR11727">
    <property type="entry name" value="DIMETHYLADENOSINE TRANSFERASE"/>
    <property type="match status" value="1"/>
</dbReference>
<dbReference type="InterPro" id="IPR020596">
    <property type="entry name" value="rRNA_Ade_Mease_Trfase_CS"/>
</dbReference>
<dbReference type="InterPro" id="IPR011530">
    <property type="entry name" value="rRNA_adenine_dimethylase"/>
</dbReference>
<dbReference type="NCBIfam" id="TIGR00755">
    <property type="entry name" value="ksgA"/>
    <property type="match status" value="1"/>
</dbReference>
<dbReference type="GO" id="GO:0005829">
    <property type="term" value="C:cytosol"/>
    <property type="evidence" value="ECO:0007669"/>
    <property type="project" value="TreeGrafter"/>
</dbReference>
<protein>
    <submittedName>
        <fullName evidence="9">Ribosomal RNA small subunit methyltransferase A</fullName>
    </submittedName>
</protein>
<dbReference type="SUPFAM" id="SSF53335">
    <property type="entry name" value="S-adenosyl-L-methionine-dependent methyltransferases"/>
    <property type="match status" value="1"/>
</dbReference>
<dbReference type="InterPro" id="IPR020598">
    <property type="entry name" value="rRNA_Ade_methylase_Trfase_N"/>
</dbReference>
<evidence type="ECO:0000256" key="3">
    <source>
        <dbReference type="ARBA" id="ARBA00022603"/>
    </source>
</evidence>
<evidence type="ECO:0000256" key="4">
    <source>
        <dbReference type="ARBA" id="ARBA00022679"/>
    </source>
</evidence>
<evidence type="ECO:0000259" key="8">
    <source>
        <dbReference type="SMART" id="SM00650"/>
    </source>
</evidence>
<keyword evidence="6 7" id="KW-0694">RNA-binding</keyword>
<dbReference type="SMART" id="SM00650">
    <property type="entry name" value="rADc"/>
    <property type="match status" value="1"/>
</dbReference>
<evidence type="ECO:0000256" key="2">
    <source>
        <dbReference type="ARBA" id="ARBA00022552"/>
    </source>
</evidence>
<dbReference type="InterPro" id="IPR023165">
    <property type="entry name" value="rRNA_Ade_diMease-like_C"/>
</dbReference>
<evidence type="ECO:0000313" key="10">
    <source>
        <dbReference type="Proteomes" id="UP000034140"/>
    </source>
</evidence>
<feature type="binding site" evidence="7">
    <location>
        <position position="101"/>
    </location>
    <ligand>
        <name>S-adenosyl-L-methionine</name>
        <dbReference type="ChEBI" id="CHEBI:59789"/>
    </ligand>
</feature>
<evidence type="ECO:0000256" key="1">
    <source>
        <dbReference type="ARBA" id="ARBA00022490"/>
    </source>
</evidence>
<gene>
    <name evidence="9" type="ORF">UR96_C0009G0012</name>
</gene>